<accession>A0A7K3RY36</accession>
<evidence type="ECO:0000313" key="1">
    <source>
        <dbReference type="EMBL" id="NEC19612.1"/>
    </source>
</evidence>
<organism evidence="1 2">
    <name type="scientific">Streptomyces parvus</name>
    <dbReference type="NCBI Taxonomy" id="66428"/>
    <lineage>
        <taxon>Bacteria</taxon>
        <taxon>Bacillati</taxon>
        <taxon>Actinomycetota</taxon>
        <taxon>Actinomycetes</taxon>
        <taxon>Kitasatosporales</taxon>
        <taxon>Streptomycetaceae</taxon>
        <taxon>Streptomyces</taxon>
    </lineage>
</organism>
<name>A0A7K3RY36_9ACTN</name>
<dbReference type="Pfam" id="PF05402">
    <property type="entry name" value="PqqD"/>
    <property type="match status" value="1"/>
</dbReference>
<gene>
    <name evidence="1" type="ORF">G3I50_15285</name>
</gene>
<dbReference type="InterPro" id="IPR008792">
    <property type="entry name" value="PQQD"/>
</dbReference>
<dbReference type="RefSeq" id="WP_164202830.1">
    <property type="nucleotide sequence ID" value="NZ_JAAGMP010000698.1"/>
</dbReference>
<dbReference type="EMBL" id="JAAGMP010000698">
    <property type="protein sequence ID" value="NEC19612.1"/>
    <property type="molecule type" value="Genomic_DNA"/>
</dbReference>
<protein>
    <submittedName>
        <fullName evidence="1">PqqD family protein</fullName>
    </submittedName>
</protein>
<comment type="caution">
    <text evidence="1">The sequence shown here is derived from an EMBL/GenBank/DDBJ whole genome shotgun (WGS) entry which is preliminary data.</text>
</comment>
<dbReference type="Proteomes" id="UP000469670">
    <property type="component" value="Unassembled WGS sequence"/>
</dbReference>
<dbReference type="AlphaFoldDB" id="A0A7K3RY36"/>
<reference evidence="1 2" key="1">
    <citation type="submission" date="2020-01" db="EMBL/GenBank/DDBJ databases">
        <title>Insect and environment-associated Actinomycetes.</title>
        <authorList>
            <person name="Currrie C."/>
            <person name="Chevrette M."/>
            <person name="Carlson C."/>
            <person name="Stubbendieck R."/>
            <person name="Wendt-Pienkowski E."/>
        </authorList>
    </citation>
    <scope>NUCLEOTIDE SEQUENCE [LARGE SCALE GENOMIC DNA]</scope>
    <source>
        <strain evidence="1 2">SID7590</strain>
    </source>
</reference>
<sequence>MENTAVQRKIQAAETVARALAETDDAGALIDSAYVAGSITAGLGNSTSDADVFVLHHAGKAPDVTTQQFNVGGDRVDVEWYPESFPREAVEKLAKWELRPDNLADLWSFEDDLDFVSRLATSRPVILSPTLQAIRDTVDDEWSRIRQTMVNYWALTANSGLEDFYGACHSRDLGTATYIGQVLLTSAGKAVTAASGDKYFGRKWVYNQISRSLKNFPSEKYTYYQTGAWTREGVEAAQNLLEFVQTCLAASQLLAGEEQSPELWPSWEYGESGLFRDLSYNILHQGDRVLLHKELHRQVSLKPQVAFVWALCQGQSLESVSAQVEQLAQDVPVLRTMSEVRVQNVVNALMEKGLISTRRERIFSSAQEA</sequence>
<evidence type="ECO:0000313" key="2">
    <source>
        <dbReference type="Proteomes" id="UP000469670"/>
    </source>
</evidence>
<proteinExistence type="predicted"/>